<evidence type="ECO:0000256" key="1">
    <source>
        <dbReference type="SAM" id="Phobius"/>
    </source>
</evidence>
<comment type="caution">
    <text evidence="2">The sequence shown here is derived from an EMBL/GenBank/DDBJ whole genome shotgun (WGS) entry which is preliminary data.</text>
</comment>
<evidence type="ECO:0000313" key="3">
    <source>
        <dbReference type="Proteomes" id="UP000295444"/>
    </source>
</evidence>
<dbReference type="Proteomes" id="UP000295444">
    <property type="component" value="Unassembled WGS sequence"/>
</dbReference>
<gene>
    <name evidence="2" type="ORF">EV186_1011361</name>
</gene>
<dbReference type="OrthoDB" id="3674676at2"/>
<proteinExistence type="predicted"/>
<organism evidence="2 3">
    <name type="scientific">Labedaea rhizosphaerae</name>
    <dbReference type="NCBI Taxonomy" id="598644"/>
    <lineage>
        <taxon>Bacteria</taxon>
        <taxon>Bacillati</taxon>
        <taxon>Actinomycetota</taxon>
        <taxon>Actinomycetes</taxon>
        <taxon>Pseudonocardiales</taxon>
        <taxon>Pseudonocardiaceae</taxon>
        <taxon>Labedaea</taxon>
    </lineage>
</organism>
<name>A0A4R6SNA3_LABRH</name>
<dbReference type="RefSeq" id="WP_133848151.1">
    <property type="nucleotide sequence ID" value="NZ_SNXZ01000001.1"/>
</dbReference>
<sequence>MTTPYPPQHPPQYPPPPPLPPRRKVWPWVVFPLVAVLVAAGVVTAVLASDDEKTAGSPSKQANGCTSGYCVGSHPYANACQALAPDGAWQLFPGSPPPKLRITETFADPLPASMSTVESACEVAPLDAGSPIQWILLHLRENATPATVEPGTGTGVPLAEATGVPGAMAFDHDEQVDAHWVHGNVSVKLTMSTERGKPRVDHAQLGQLVRKIDSALTAPKGPAEPVPGGTRGDAKVYTDACEVFAGNDFQKATGYVVNPGYVEREYSYPEGYDEQLGSTCHRYTARADSGYPKPPGTTYLDGLLAPEVTVFPTPDKATAAERLADDKVQLGGAVDVPGVGDAAVFGGSGTLEFVKGFHVVRLSNTPSDGPTDDLRATLTALAKAIAARMT</sequence>
<keyword evidence="1" id="KW-1133">Transmembrane helix</keyword>
<keyword evidence="1" id="KW-0812">Transmembrane</keyword>
<accession>A0A4R6SNA3</accession>
<dbReference type="AlphaFoldDB" id="A0A4R6SNA3"/>
<keyword evidence="3" id="KW-1185">Reference proteome</keyword>
<feature type="transmembrane region" description="Helical" evidence="1">
    <location>
        <begin position="25"/>
        <end position="48"/>
    </location>
</feature>
<reference evidence="2 3" key="1">
    <citation type="submission" date="2019-03" db="EMBL/GenBank/DDBJ databases">
        <title>Genomic Encyclopedia of Type Strains, Phase IV (KMG-IV): sequencing the most valuable type-strain genomes for metagenomic binning, comparative biology and taxonomic classification.</title>
        <authorList>
            <person name="Goeker M."/>
        </authorList>
    </citation>
    <scope>NUCLEOTIDE SEQUENCE [LARGE SCALE GENOMIC DNA]</scope>
    <source>
        <strain evidence="2 3">DSM 45361</strain>
    </source>
</reference>
<protein>
    <submittedName>
        <fullName evidence="2">Uncharacterized protein</fullName>
    </submittedName>
</protein>
<evidence type="ECO:0000313" key="2">
    <source>
        <dbReference type="EMBL" id="TDQ05391.1"/>
    </source>
</evidence>
<dbReference type="EMBL" id="SNXZ01000001">
    <property type="protein sequence ID" value="TDQ05391.1"/>
    <property type="molecule type" value="Genomic_DNA"/>
</dbReference>
<keyword evidence="1" id="KW-0472">Membrane</keyword>